<dbReference type="Proteomes" id="UP000546970">
    <property type="component" value="Unassembled WGS sequence"/>
</dbReference>
<sequence length="182" mass="19314">MLKDARPSYYLYENTTANGARQTALIGICALESLACDVAQNVEAAPSGACLALQCTPAPVTYKRQPVLDVILSAAQQGAPLYDLYDPAGARHRIWHIGRTEAVEAVRTMVQQIPSVSDGSSGVLASMVAHARTARKAAQTAGTYTGREPFNYVLLALYPTDGAKTALPAMPVGFLAHQIAKL</sequence>
<evidence type="ECO:0000313" key="2">
    <source>
        <dbReference type="Proteomes" id="UP000546970"/>
    </source>
</evidence>
<comment type="caution">
    <text evidence="1">The sequence shown here is derived from an EMBL/GenBank/DDBJ whole genome shotgun (WGS) entry which is preliminary data.</text>
</comment>
<accession>A0A7X9UBC7</accession>
<dbReference type="AlphaFoldDB" id="A0A7X9UBC7"/>
<protein>
    <submittedName>
        <fullName evidence="1">DUF1015 domain-containing protein</fullName>
    </submittedName>
</protein>
<dbReference type="PANTHER" id="PTHR36454">
    <property type="entry name" value="LMO2823 PROTEIN"/>
    <property type="match status" value="1"/>
</dbReference>
<organism evidence="1 2">
    <name type="scientific">Collinsella acetigenes</name>
    <dbReference type="NCBI Taxonomy" id="2713419"/>
    <lineage>
        <taxon>Bacteria</taxon>
        <taxon>Bacillati</taxon>
        <taxon>Actinomycetota</taxon>
        <taxon>Coriobacteriia</taxon>
        <taxon>Coriobacteriales</taxon>
        <taxon>Coriobacteriaceae</taxon>
        <taxon>Collinsella</taxon>
    </lineage>
</organism>
<dbReference type="EMBL" id="JABBCP010000002">
    <property type="protein sequence ID" value="NMF55374.1"/>
    <property type="molecule type" value="Genomic_DNA"/>
</dbReference>
<evidence type="ECO:0000313" key="1">
    <source>
        <dbReference type="EMBL" id="NMF55374.1"/>
    </source>
</evidence>
<gene>
    <name evidence="1" type="ORF">HF320_03380</name>
</gene>
<reference evidence="1 2" key="1">
    <citation type="submission" date="2020-04" db="EMBL/GenBank/DDBJ databases">
        <title>Collinsella sp. KGMB02528 nov., an anaerobic actinobacterium isolated from human feces.</title>
        <authorList>
            <person name="Han K.-I."/>
            <person name="Eom M.K."/>
            <person name="Kim J.-S."/>
            <person name="Lee K.C."/>
            <person name="Suh M.K."/>
            <person name="Park S.-H."/>
            <person name="Lee J.H."/>
            <person name="Kang S.W."/>
            <person name="Park J.-E."/>
            <person name="Oh B.S."/>
            <person name="Yu S.Y."/>
            <person name="Choi S.-H."/>
            <person name="Lee D.H."/>
            <person name="Yoon H."/>
            <person name="Kim B.-Y."/>
            <person name="Lee J.H."/>
            <person name="Lee J.-S."/>
        </authorList>
    </citation>
    <scope>NUCLEOTIDE SEQUENCE [LARGE SCALE GENOMIC DNA]</scope>
    <source>
        <strain evidence="1 2">KGMB02528</strain>
    </source>
</reference>
<dbReference type="Pfam" id="PF06245">
    <property type="entry name" value="DUF1015"/>
    <property type="match status" value="1"/>
</dbReference>
<dbReference type="RefSeq" id="WP_169277067.1">
    <property type="nucleotide sequence ID" value="NZ_JABBCP010000002.1"/>
</dbReference>
<keyword evidence="2" id="KW-1185">Reference proteome</keyword>
<name>A0A7X9UBC7_9ACTN</name>
<dbReference type="InterPro" id="IPR008323">
    <property type="entry name" value="UCP033563"/>
</dbReference>
<dbReference type="PANTHER" id="PTHR36454:SF1">
    <property type="entry name" value="DUF1015 DOMAIN-CONTAINING PROTEIN"/>
    <property type="match status" value="1"/>
</dbReference>
<proteinExistence type="predicted"/>